<evidence type="ECO:0000256" key="1">
    <source>
        <dbReference type="SAM" id="MobiDB-lite"/>
    </source>
</evidence>
<dbReference type="NCBIfam" id="NF045838">
    <property type="entry name" value="MG289_thiam_LP"/>
    <property type="match status" value="1"/>
</dbReference>
<feature type="signal peptide" evidence="2">
    <location>
        <begin position="1"/>
        <end position="23"/>
    </location>
</feature>
<name>D3VQA3_MYCAA</name>
<dbReference type="Gene3D" id="3.40.190.190">
    <property type="entry name" value="CypI, domain 2"/>
    <property type="match status" value="1"/>
</dbReference>
<dbReference type="Gene3D" id="3.40.190.180">
    <property type="entry name" value="Cypl, domain I"/>
    <property type="match status" value="1"/>
</dbReference>
<dbReference type="AlphaFoldDB" id="D3VQA3"/>
<keyword evidence="2" id="KW-0732">Signal</keyword>
<keyword evidence="3" id="KW-0449">Lipoprotein</keyword>
<dbReference type="RefSeq" id="WP_013021914.1">
    <property type="nucleotide sequence ID" value="NC_013948.1"/>
</dbReference>
<dbReference type="InterPro" id="IPR043100">
    <property type="entry name" value="CypI_dom_II"/>
</dbReference>
<dbReference type="KEGG" id="mal:MAGa2820"/>
<protein>
    <submittedName>
        <fullName evidence="3">Alkylphosphonate ABC transporter,substrate binding protein, predicted lipoprotein</fullName>
    </submittedName>
</protein>
<evidence type="ECO:0000313" key="3">
    <source>
        <dbReference type="EMBL" id="CBH40497.1"/>
    </source>
</evidence>
<proteinExistence type="predicted"/>
<dbReference type="InterPro" id="IPR043099">
    <property type="entry name" value="CypI_dom_I"/>
</dbReference>
<dbReference type="OrthoDB" id="401239at2"/>
<dbReference type="Proteomes" id="UP000006902">
    <property type="component" value="Chromosome"/>
</dbReference>
<sequence>MKKINLLAKLGGFAFLAASPLVAARCGGESPYQNNAANEAAANEKKEDIVSKWDSEISITNGWVNKGFQGTKLETDFLELLGKRFNELKNKDSKTKDLPDVKFVIKVDGDGSYYTKLTADNKENDLYIANYTEYVNELWKDGKFNSAFAPKIVSQASTLQFTWGAGDNDVYVDGSANDKLRVHADQNNIKWTKEIGKEYPEWSEVTGEGKTLQFDGSKYTNFYKKDKVTYVYHGAIYISGNKATRDAIVKAWEAKNWEDFYKHGISYKKTSSAGKYKYQAALLARHFGKDLKDINEFLQNNQDYVVRGKSAGDSLGKETEDKNSKKKSTPHISFGDEGEYNWTLSQKEGDNAGQFKPTNFKEGKLYDDAENDVVRVLTLTNPAPYDMVLGRTGLSQTQVNLISKALQSLSLEENQYGIYTGYNKFQPINMELLETLTKFQVRAESKQDFDKLSVVSPSAK</sequence>
<evidence type="ECO:0000256" key="2">
    <source>
        <dbReference type="SAM" id="SignalP"/>
    </source>
</evidence>
<organism evidence="3 4">
    <name type="scientific">Mycoplasmopsis agalactiae</name>
    <name type="common">Mycoplasma agalactiae</name>
    <dbReference type="NCBI Taxonomy" id="2110"/>
    <lineage>
        <taxon>Bacteria</taxon>
        <taxon>Bacillati</taxon>
        <taxon>Mycoplasmatota</taxon>
        <taxon>Mycoplasmoidales</taxon>
        <taxon>Metamycoplasmataceae</taxon>
        <taxon>Mycoplasmopsis</taxon>
    </lineage>
</organism>
<feature type="chain" id="PRO_5003052038" evidence="2">
    <location>
        <begin position="24"/>
        <end position="460"/>
    </location>
</feature>
<dbReference type="EMBL" id="FP671138">
    <property type="protein sequence ID" value="CBH40497.1"/>
    <property type="molecule type" value="Genomic_DNA"/>
</dbReference>
<evidence type="ECO:0000313" key="4">
    <source>
        <dbReference type="Proteomes" id="UP000006902"/>
    </source>
</evidence>
<gene>
    <name evidence="3" type="primary">phnD</name>
    <name evidence="3" type="ordered locus">MAGa2820</name>
</gene>
<reference evidence="4" key="1">
    <citation type="journal article" date="2010" name="BMC Genomics">
        <title>Comparative genomic and proteomic analyses of two Mycoplasma agalactiae strains: clues to the macro- and micro-events that are shaping mycoplasma diversity.</title>
        <authorList>
            <person name="Nouvel L.X."/>
            <person name="Sirand-Pugnet P."/>
            <person name="Marenda M.S."/>
            <person name="Sagne E."/>
            <person name="Barbe V."/>
            <person name="Mangenot S."/>
            <person name="Schenowitz C."/>
            <person name="Jacob D."/>
            <person name="Barre A."/>
            <person name="Claverol S."/>
            <person name="Blanchard A."/>
            <person name="Citti C."/>
        </authorList>
    </citation>
    <scope>NUCLEOTIDE SEQUENCE [LARGE SCALE GENOMIC DNA]</scope>
    <source>
        <strain evidence="4">5632</strain>
    </source>
</reference>
<dbReference type="InterPro" id="IPR010592">
    <property type="entry name" value="CypI"/>
</dbReference>
<dbReference type="Pfam" id="PF06646">
    <property type="entry name" value="CypI"/>
    <property type="match status" value="1"/>
</dbReference>
<feature type="region of interest" description="Disordered" evidence="1">
    <location>
        <begin position="309"/>
        <end position="334"/>
    </location>
</feature>
<accession>D3VQA3</accession>
<dbReference type="eggNOG" id="ENOG5031Y7G">
    <property type="taxonomic scope" value="Bacteria"/>
</dbReference>